<evidence type="ECO:0000313" key="2">
    <source>
        <dbReference type="EMBL" id="CAF4662025.1"/>
    </source>
</evidence>
<name>A0A821FEE3_9BILA</name>
<dbReference type="Proteomes" id="UP000663862">
    <property type="component" value="Unassembled WGS sequence"/>
</dbReference>
<reference evidence="1" key="1">
    <citation type="submission" date="2021-02" db="EMBL/GenBank/DDBJ databases">
        <authorList>
            <person name="Nowell W R."/>
        </authorList>
    </citation>
    <scope>NUCLEOTIDE SEQUENCE</scope>
</reference>
<accession>A0A821FEE3</accession>
<evidence type="ECO:0000313" key="1">
    <source>
        <dbReference type="EMBL" id="CAF4649469.1"/>
    </source>
</evidence>
<sequence length="8" mass="1028">FTEFNEEL</sequence>
<protein>
    <submittedName>
        <fullName evidence="1">Uncharacterized protein</fullName>
    </submittedName>
</protein>
<dbReference type="Proteomes" id="UP000663848">
    <property type="component" value="Unassembled WGS sequence"/>
</dbReference>
<evidence type="ECO:0000313" key="3">
    <source>
        <dbReference type="Proteomes" id="UP000663862"/>
    </source>
</evidence>
<dbReference type="EMBL" id="CAJOBQ010005073">
    <property type="protein sequence ID" value="CAF4649469.1"/>
    <property type="molecule type" value="Genomic_DNA"/>
</dbReference>
<dbReference type="EMBL" id="CAJOBR010002177">
    <property type="protein sequence ID" value="CAF4662025.1"/>
    <property type="molecule type" value="Genomic_DNA"/>
</dbReference>
<comment type="caution">
    <text evidence="1">The sequence shown here is derived from an EMBL/GenBank/DDBJ whole genome shotgun (WGS) entry which is preliminary data.</text>
</comment>
<proteinExistence type="predicted"/>
<organism evidence="1 3">
    <name type="scientific">Rotaria socialis</name>
    <dbReference type="NCBI Taxonomy" id="392032"/>
    <lineage>
        <taxon>Eukaryota</taxon>
        <taxon>Metazoa</taxon>
        <taxon>Spiralia</taxon>
        <taxon>Gnathifera</taxon>
        <taxon>Rotifera</taxon>
        <taxon>Eurotatoria</taxon>
        <taxon>Bdelloidea</taxon>
        <taxon>Philodinida</taxon>
        <taxon>Philodinidae</taxon>
        <taxon>Rotaria</taxon>
    </lineage>
</organism>
<feature type="non-terminal residue" evidence="1">
    <location>
        <position position="1"/>
    </location>
</feature>
<gene>
    <name evidence="2" type="ORF">QYT958_LOCUS15545</name>
    <name evidence="1" type="ORF">TSG867_LOCUS30685</name>
</gene>